<evidence type="ECO:0000313" key="3">
    <source>
        <dbReference type="Proteomes" id="UP001210925"/>
    </source>
</evidence>
<dbReference type="AlphaFoldDB" id="A0AAD5UH43"/>
<keyword evidence="1" id="KW-0472">Membrane</keyword>
<comment type="caution">
    <text evidence="2">The sequence shown here is derived from an EMBL/GenBank/DDBJ whole genome shotgun (WGS) entry which is preliminary data.</text>
</comment>
<keyword evidence="1" id="KW-1133">Transmembrane helix</keyword>
<evidence type="ECO:0000313" key="2">
    <source>
        <dbReference type="EMBL" id="KAJ3257530.1"/>
    </source>
</evidence>
<dbReference type="Proteomes" id="UP001210925">
    <property type="component" value="Unassembled WGS sequence"/>
</dbReference>
<name>A0AAD5UH43_9FUNG</name>
<sequence length="342" mass="38978">MNSNNQTFNYAPADYRSLHDDFDTHKDFILNNGVLLPNTEAHIFRGYRRIKTDRLFGEQINITVMMPKVVDPSFFKQSFGGAESGELAVKDKLSSSGFLDEYQFFHSSVEFDGDYEFSADQVSIELSYNGGKDIKMGSFQNDQEGLDMFMNQTLYSEMHLINPKNVNLNFNGSALIKFTDRRSAFYNGTFNLFNANLTGTINPILHNYTFAGVKDFQFTGGKAEGWGSGSWYKYKASFNAEHVHGIEIRKECSKSLDANDTLCDVKDLMSRCFRIQFMSINGDLAGHYSFNGLGGLLSTSSLFVLSGMFREKEMTVYSFEMVYVLVPTFLLIGFFLFRFLRW</sequence>
<evidence type="ECO:0000256" key="1">
    <source>
        <dbReference type="SAM" id="Phobius"/>
    </source>
</evidence>
<keyword evidence="1" id="KW-0812">Transmembrane</keyword>
<reference evidence="2" key="1">
    <citation type="submission" date="2020-05" db="EMBL/GenBank/DDBJ databases">
        <title>Phylogenomic resolution of chytrid fungi.</title>
        <authorList>
            <person name="Stajich J.E."/>
            <person name="Amses K."/>
            <person name="Simmons R."/>
            <person name="Seto K."/>
            <person name="Myers J."/>
            <person name="Bonds A."/>
            <person name="Quandt C.A."/>
            <person name="Barry K."/>
            <person name="Liu P."/>
            <person name="Grigoriev I."/>
            <person name="Longcore J.E."/>
            <person name="James T.Y."/>
        </authorList>
    </citation>
    <scope>NUCLEOTIDE SEQUENCE</scope>
    <source>
        <strain evidence="2">PLAUS21</strain>
    </source>
</reference>
<proteinExistence type="predicted"/>
<keyword evidence="3" id="KW-1185">Reference proteome</keyword>
<dbReference type="EMBL" id="JADGKB010000037">
    <property type="protein sequence ID" value="KAJ3257530.1"/>
    <property type="molecule type" value="Genomic_DNA"/>
</dbReference>
<accession>A0AAD5UH43</accession>
<gene>
    <name evidence="2" type="ORF">HK103_004439</name>
</gene>
<feature type="transmembrane region" description="Helical" evidence="1">
    <location>
        <begin position="288"/>
        <end position="309"/>
    </location>
</feature>
<organism evidence="2 3">
    <name type="scientific">Boothiomyces macroporosus</name>
    <dbReference type="NCBI Taxonomy" id="261099"/>
    <lineage>
        <taxon>Eukaryota</taxon>
        <taxon>Fungi</taxon>
        <taxon>Fungi incertae sedis</taxon>
        <taxon>Chytridiomycota</taxon>
        <taxon>Chytridiomycota incertae sedis</taxon>
        <taxon>Chytridiomycetes</taxon>
        <taxon>Rhizophydiales</taxon>
        <taxon>Terramycetaceae</taxon>
        <taxon>Boothiomyces</taxon>
    </lineage>
</organism>
<feature type="transmembrane region" description="Helical" evidence="1">
    <location>
        <begin position="321"/>
        <end position="340"/>
    </location>
</feature>
<protein>
    <submittedName>
        <fullName evidence="2">Uncharacterized protein</fullName>
    </submittedName>
</protein>